<dbReference type="Pfam" id="PF13275">
    <property type="entry name" value="S4_2"/>
    <property type="match status" value="1"/>
</dbReference>
<evidence type="ECO:0000259" key="2">
    <source>
        <dbReference type="SMART" id="SM00363"/>
    </source>
</evidence>
<reference evidence="3" key="1">
    <citation type="journal article" date="2021" name="PeerJ">
        <title>Extensive microbial diversity within the chicken gut microbiome revealed by metagenomics and culture.</title>
        <authorList>
            <person name="Gilroy R."/>
            <person name="Ravi A."/>
            <person name="Getino M."/>
            <person name="Pursley I."/>
            <person name="Horton D.L."/>
            <person name="Alikhan N.F."/>
            <person name="Baker D."/>
            <person name="Gharbi K."/>
            <person name="Hall N."/>
            <person name="Watson M."/>
            <person name="Adriaenssens E.M."/>
            <person name="Foster-Nyarko E."/>
            <person name="Jarju S."/>
            <person name="Secka A."/>
            <person name="Antonio M."/>
            <person name="Oren A."/>
            <person name="Chaudhuri R.R."/>
            <person name="La Ragione R."/>
            <person name="Hildebrand F."/>
            <person name="Pallen M.J."/>
        </authorList>
    </citation>
    <scope>NUCLEOTIDE SEQUENCE</scope>
    <source>
        <strain evidence="3">ChiBcec21-2208</strain>
    </source>
</reference>
<dbReference type="AlphaFoldDB" id="A0A921LPI6"/>
<name>A0A921LPI6_9FIRM</name>
<sequence>MEKIRIHTEFIKLDALLKFAGLCETGGEAKELIQGGAVKVNGEVCTMRGKKCRAGDTVELDGRTVQIAEGA</sequence>
<evidence type="ECO:0000313" key="3">
    <source>
        <dbReference type="EMBL" id="HJG28962.1"/>
    </source>
</evidence>
<reference evidence="3" key="2">
    <citation type="submission" date="2021-09" db="EMBL/GenBank/DDBJ databases">
        <authorList>
            <person name="Gilroy R."/>
        </authorList>
    </citation>
    <scope>NUCLEOTIDE SEQUENCE</scope>
    <source>
        <strain evidence="3">ChiBcec21-2208</strain>
    </source>
</reference>
<dbReference type="EMBL" id="DYVE01000259">
    <property type="protein sequence ID" value="HJG28962.1"/>
    <property type="molecule type" value="Genomic_DNA"/>
</dbReference>
<comment type="caution">
    <text evidence="3">The sequence shown here is derived from an EMBL/GenBank/DDBJ whole genome shotgun (WGS) entry which is preliminary data.</text>
</comment>
<feature type="domain" description="RNA-binding S4" evidence="2">
    <location>
        <begin position="11"/>
        <end position="71"/>
    </location>
</feature>
<dbReference type="GO" id="GO:0003723">
    <property type="term" value="F:RNA binding"/>
    <property type="evidence" value="ECO:0007669"/>
    <property type="project" value="UniProtKB-KW"/>
</dbReference>
<dbReference type="SUPFAM" id="SSF55174">
    <property type="entry name" value="Alpha-L RNA-binding motif"/>
    <property type="match status" value="1"/>
</dbReference>
<dbReference type="Gene3D" id="3.10.290.10">
    <property type="entry name" value="RNA-binding S4 domain"/>
    <property type="match status" value="1"/>
</dbReference>
<gene>
    <name evidence="3" type="ORF">K8V20_10035</name>
</gene>
<dbReference type="CDD" id="cd00165">
    <property type="entry name" value="S4"/>
    <property type="match status" value="1"/>
</dbReference>
<dbReference type="Proteomes" id="UP000782880">
    <property type="component" value="Unassembled WGS sequence"/>
</dbReference>
<protein>
    <submittedName>
        <fullName evidence="3">RNA-binding S4 domain-containing protein</fullName>
    </submittedName>
</protein>
<accession>A0A921LPI6</accession>
<evidence type="ECO:0000313" key="4">
    <source>
        <dbReference type="Proteomes" id="UP000782880"/>
    </source>
</evidence>
<dbReference type="SMART" id="SM00363">
    <property type="entry name" value="S4"/>
    <property type="match status" value="1"/>
</dbReference>
<keyword evidence="1" id="KW-0694">RNA-binding</keyword>
<dbReference type="PROSITE" id="PS50889">
    <property type="entry name" value="S4"/>
    <property type="match status" value="1"/>
</dbReference>
<proteinExistence type="predicted"/>
<organism evidence="3 4">
    <name type="scientific">Subdoligranulum variabile</name>
    <dbReference type="NCBI Taxonomy" id="214851"/>
    <lineage>
        <taxon>Bacteria</taxon>
        <taxon>Bacillati</taxon>
        <taxon>Bacillota</taxon>
        <taxon>Clostridia</taxon>
        <taxon>Eubacteriales</taxon>
        <taxon>Oscillospiraceae</taxon>
        <taxon>Subdoligranulum</taxon>
    </lineage>
</organism>
<dbReference type="InterPro" id="IPR002942">
    <property type="entry name" value="S4_RNA-bd"/>
</dbReference>
<dbReference type="InterPro" id="IPR036986">
    <property type="entry name" value="S4_RNA-bd_sf"/>
</dbReference>
<evidence type="ECO:0000256" key="1">
    <source>
        <dbReference type="PROSITE-ProRule" id="PRU00182"/>
    </source>
</evidence>